<protein>
    <recommendedName>
        <fullName evidence="4">Secreted protein</fullName>
    </recommendedName>
</protein>
<comment type="caution">
    <text evidence="2">The sequence shown here is derived from an EMBL/GenBank/DDBJ whole genome shotgun (WGS) entry which is preliminary data.</text>
</comment>
<keyword evidence="1" id="KW-0472">Membrane</keyword>
<organism evidence="2 3">
    <name type="scientific">Xenoophorus captivus</name>
    <dbReference type="NCBI Taxonomy" id="1517983"/>
    <lineage>
        <taxon>Eukaryota</taxon>
        <taxon>Metazoa</taxon>
        <taxon>Chordata</taxon>
        <taxon>Craniata</taxon>
        <taxon>Vertebrata</taxon>
        <taxon>Euteleostomi</taxon>
        <taxon>Actinopterygii</taxon>
        <taxon>Neopterygii</taxon>
        <taxon>Teleostei</taxon>
        <taxon>Neoteleostei</taxon>
        <taxon>Acanthomorphata</taxon>
        <taxon>Ovalentaria</taxon>
        <taxon>Atherinomorphae</taxon>
        <taxon>Cyprinodontiformes</taxon>
        <taxon>Goodeidae</taxon>
        <taxon>Xenoophorus</taxon>
    </lineage>
</organism>
<gene>
    <name evidence="2" type="ORF">XENOCAPTIV_000563</name>
</gene>
<proteinExistence type="predicted"/>
<keyword evidence="1" id="KW-0812">Transmembrane</keyword>
<feature type="transmembrane region" description="Helical" evidence="1">
    <location>
        <begin position="7"/>
        <end position="27"/>
    </location>
</feature>
<dbReference type="Proteomes" id="UP001434883">
    <property type="component" value="Unassembled WGS sequence"/>
</dbReference>
<name>A0ABV0RXA3_9TELE</name>
<evidence type="ECO:0000256" key="1">
    <source>
        <dbReference type="SAM" id="Phobius"/>
    </source>
</evidence>
<feature type="transmembrane region" description="Helical" evidence="1">
    <location>
        <begin position="39"/>
        <end position="57"/>
    </location>
</feature>
<evidence type="ECO:0000313" key="2">
    <source>
        <dbReference type="EMBL" id="MEQ2212501.1"/>
    </source>
</evidence>
<keyword evidence="3" id="KW-1185">Reference proteome</keyword>
<keyword evidence="1" id="KW-1133">Transmembrane helix</keyword>
<sequence>MASRCRCGAPFSSVLLVPLFLMGSDFFCPPTGPSLVDLFFAGYSLLPWILSSPWTLFTPPAGRLRELVWITHFLVLPNSPPIIEEITLYKLSASATKGCCDLH</sequence>
<accession>A0ABV0RXA3</accession>
<dbReference type="EMBL" id="JAHRIN010059865">
    <property type="protein sequence ID" value="MEQ2212501.1"/>
    <property type="molecule type" value="Genomic_DNA"/>
</dbReference>
<reference evidence="2 3" key="1">
    <citation type="submission" date="2021-06" db="EMBL/GenBank/DDBJ databases">
        <authorList>
            <person name="Palmer J.M."/>
        </authorList>
    </citation>
    <scope>NUCLEOTIDE SEQUENCE [LARGE SCALE GENOMIC DNA]</scope>
    <source>
        <strain evidence="2 3">XC_2019</strain>
        <tissue evidence="2">Muscle</tissue>
    </source>
</reference>
<evidence type="ECO:0008006" key="4">
    <source>
        <dbReference type="Google" id="ProtNLM"/>
    </source>
</evidence>
<evidence type="ECO:0000313" key="3">
    <source>
        <dbReference type="Proteomes" id="UP001434883"/>
    </source>
</evidence>